<feature type="compositionally biased region" description="Polar residues" evidence="1">
    <location>
        <begin position="11"/>
        <end position="20"/>
    </location>
</feature>
<feature type="compositionally biased region" description="Polar residues" evidence="1">
    <location>
        <begin position="2215"/>
        <end position="2226"/>
    </location>
</feature>
<evidence type="ECO:0000313" key="2">
    <source>
        <dbReference type="EMBL" id="CCA19720.1"/>
    </source>
</evidence>
<feature type="compositionally biased region" description="Basic and acidic residues" evidence="1">
    <location>
        <begin position="1"/>
        <end position="10"/>
    </location>
</feature>
<feature type="region of interest" description="Disordered" evidence="1">
    <location>
        <begin position="2506"/>
        <end position="2526"/>
    </location>
</feature>
<reference evidence="2" key="2">
    <citation type="submission" date="2011-02" db="EMBL/GenBank/DDBJ databases">
        <authorList>
            <person name="MacLean D."/>
        </authorList>
    </citation>
    <scope>NUCLEOTIDE SEQUENCE</scope>
</reference>
<evidence type="ECO:0000256" key="1">
    <source>
        <dbReference type="SAM" id="MobiDB-lite"/>
    </source>
</evidence>
<feature type="region of interest" description="Disordered" evidence="1">
    <location>
        <begin position="379"/>
        <end position="450"/>
    </location>
</feature>
<feature type="region of interest" description="Disordered" evidence="1">
    <location>
        <begin position="2197"/>
        <end position="2231"/>
    </location>
</feature>
<dbReference type="EMBL" id="FR824122">
    <property type="protein sequence ID" value="CCA19720.1"/>
    <property type="molecule type" value="Genomic_DNA"/>
</dbReference>
<sequence length="3195" mass="357624">MRHRPPEAKRNTNGNDSAQSPKRFHSLPIKKDNSVLPHPKLSTSPKNCHLPVLSPRLLGKEYNAIKSRNIGVIKNHPKLRCIVLPLGEDEQVPISHVLTVESPNYSVIRSSQMGQLTLHKIAHSDALAIQLEQCCRYPDAVDTMEQSCKMLFCCIEKYRDTVMLSADDLKSVLIDYNVRCEKLVTLCISSAQKYDAAVESSAFLLLKKAEEFTSVNGFRYEKRLRQRVCIYLSFAIYYKKRSKLQAALQASMKAARINGKLKLQDQNVMAPFTVALIQGYLNESADALKSYDQCLCSLGSLETTLVDTKEERKNVIFKAATLHNMAIEASRLRLAPQTQEYLTLANETMNVSFISSDHTIFMRILETQETLCREFRSSITLDPENEGTPRSQPQQMEAQLPRPSRPRTPSRQIGAVVPSPRATRRLVGSSSNEEQGRNVPDSTSLESNDFREDNCIKSEKLADESADYKRKEIRSMIRAEALRYKECKKAIMELQTFGRRILARKKRSWKKNIGAFSSENVALSPSKSKSRKSRKSRSRFMRSILGLSCRKKAKRRRSQTRFRKSYNDLSIIIPIACALLMKVRTPKPEKYRLSINQMHHTLPKSAGKSLRLSLRRHSRSRIVNNFKQSFDTLDVVEDDRTEVIAQALEQEDETTNGHEDFICWNLSTGHLDVVDQSSPLPDEIHTNTIESDGHLILSSAPATPEIMNNEKVEPASLKTKEIIQKNEFDEEMGFIMNFKDEMIKRVVILNQLSDLLDEVVKRIIEEISEPIVSRESIVEIVENSVCTNASQYTKSAVEDAFGISVAKGNCNSSDDFSMLLAVEPNSNTIRDSGIFQSDTEHTNLDITSDADATEDKMEVSVRTELVEASPDKRERIDSLVRDNALITEQVSNIVIQLVQYACFIAPLLMDMIDYICDNFLSEKRAFCPSLRDQQRPDSFREEKFVYECDPELVPCIMDEMLYTISYPLSCQHSTWPAGPNVATTEDSDVRMKEINLIDAVVSLLLLEMVKNVVIIRWDPECCGSVLEDVSSLSTAGKGEAIESIVCETSYGLKSNQMDSITELLDDLLSRTIDDAKTLSIHHEVDNFNANGSLRPSPVVSEFSQVEHFSMALLWDEMFTRLHFHTQGSDIIGSLLEKVIEKVSKDATSPHLLLSQVCVTEHIIPPDVTSPTSIQQKCVMRRMNEVDKIELESSMLPHEEIPKQTRIATRGLFGGKVRRISQEIETCRYVLEQTIDRVCRLAGSSTVCVPVILVHSIHSLEAWKDVSDGRSGEIATKIVMEMLEAVCQESTKDGGQNGVSVENSLSLTYKLSQDDSIVAETAQLLFHLLEIICPTHPLKPAAERIKDMMNLLCISEAQFIPTRSSLQCNMQVDKIDSSILNSPLRTPELQHVVVLQSGACAAMPVKEMPRDSSRLESFHDIIDMLDSKGDGLELEGAENHDNESISCHDPIILIVLMETVSMAETFCFVSEALGIYLEDLCRKEELNRKGPQYHKKSSMNTIAIQHPTAQREGILVQLMNDILKQVSQANLDFIHSKIFPSSNSEDLYLEHDANMNFDMENDILCHKQHQTEQEIHQLRNTASTQTGGMTDALNDQVGEIVNDLINELSNGYFRSPDMFHKSLDGGLLLAAQGCGVVCTNEACMSENSNDADMKSLERFLQDMLETVEGIWKETETRKDMNDRAAATVARISIAQILLDGENQEETQIKGVMENVLRELLMERTIAIQESISIGVSSEEDSELKASSLFTEVSGVVFHLVDILCSSDLLIHVPESSERLSFARDPSLLSDICMKVVESLIETLVHKGDQERPENGDEEVMKDIDAAYHDDGCIVAHLEPLTSKKNEASGSVINVNISVMETSILELIHNLLAKVESKMEPSQATQQAVGTIESVYFRGAPPDFSKLAILVNQNVYFEQQQVRNVMENIVSTVQIGILNESEYLLVEREVSWNTTTSKSFQSDADIALLMSDVVEGLESKAVTHNLTKKPEKYFVFPEPIQCAKKRPARIGSERDTPNIHHHTKINEISDVLSYLVQKTCDTAALASVTETIQDILRLVALDGSAKVTSGASVEIKNLISQASIISISEFQTNENLKEEPIDVSVSNFTIPPPTMDISVTVNIQSEVVRILDLLLDVACTPPLFDGTRQKYLLIMSNEESIMIPFQPGCIMSLLNGVMEDVVHASIIAERKYRLSIDRNSSNKVSSTVPEGDDTTPSRDNFPSDSTVDSDTDGKESYAVQLVVENLCESVQFDFQAETPSDSAYAPPRANLEKLASYSTIQQLIEWRSTTQYEQMDVYASILHMLVIACENDAGLAIKKAFLDEEMIPFRSLDQQNDTFSSSSSSSSCTEVVPMKDDVPSYMKVTSGVNIDVFTVVGIHSSNHSETGIRECKTLVVIKNVMKNLVETVGLCDRSDFIPISVSKTTVFEKIKSHESYPDYLIESLEDVPPLDPEIEELMIDILRSAAVHYFVEEYLTSLLDEVISIRQSHTINPCITQNNTKLDEIRKPDGASFDMDSEQNSDQREISSFESTTKHIATTYNPEVCMGDMVYSWPSKELIKAKRELTVSSSSDIMALDQDGNWHNMPSHIVHSCILILDELLQRVSSRKYSVDPSDEQLLLDETMTHIEKTMKCMIECVASIFETPPSRVECREESLLECTCSSKELLEAPGPIFDLTLTLKSVLDDIISQVIASRIVNGNSDSPNKQPILKKHNMSDSLTPYKHPSPKSTGRIISRCRKIPVECKNHSNSPIPFPISYITPDPTTIGQKVLHSLVMAVSSVDIVRLKLNLPIVFSEQEDAHVEIIVKSIMEEFLGCLSVSNASVSGLKGLLKSHNEDSCNTPQSSIGMASSYNSDDNHTPDGMVENVKSFGMTQRDDTIYFECAGVLSEAIKFVCAYCRVSKDMTVGQINTFGLSGKRLNITEGDRKAKNARNVPMQKMDCTRESMDMFSFHNISGDAASLDFNRSKSSPDLCATQMIALVVSQILEAVSSAPDLAHFQTCLKEGWEVKNPPNSKHLLQSEDDAVRCSARTLKRNESLEGNQRESDEFTCILDGLIERTLLLCKNLHRSSITREKVEANLPVIQPEQIKSIDKTVLQVASDLLHRIETSFTFNATPAKVKYDCNDPSQNTNAQAGRHEDISFLSRKDRIYGNGTFRYKDRRLGGNDSHEEYLLKFMSTCDGSLNDLKDDVAEAFDAI</sequence>
<proteinExistence type="predicted"/>
<dbReference type="HOGENOM" id="CLU_225487_0_0_1"/>
<name>F0WET8_9STRA</name>
<protein>
    <submittedName>
        <fullName evidence="2">Uncharacterized protein AlNc14C77G5138</fullName>
    </submittedName>
</protein>
<accession>F0WET8</accession>
<gene>
    <name evidence="2" type="primary">AlNc14C77G5138</name>
    <name evidence="2" type="ORF">ALNC14_058630</name>
</gene>
<organism evidence="2">
    <name type="scientific">Albugo laibachii Nc14</name>
    <dbReference type="NCBI Taxonomy" id="890382"/>
    <lineage>
        <taxon>Eukaryota</taxon>
        <taxon>Sar</taxon>
        <taxon>Stramenopiles</taxon>
        <taxon>Oomycota</taxon>
        <taxon>Peronosporomycetes</taxon>
        <taxon>Albuginales</taxon>
        <taxon>Albuginaceae</taxon>
        <taxon>Albugo</taxon>
    </lineage>
</organism>
<feature type="region of interest" description="Disordered" evidence="1">
    <location>
        <begin position="1"/>
        <end position="42"/>
    </location>
</feature>
<feature type="compositionally biased region" description="Polar residues" evidence="1">
    <location>
        <begin position="388"/>
        <end position="397"/>
    </location>
</feature>
<reference evidence="2" key="1">
    <citation type="journal article" date="2011" name="PLoS Biol.">
        <title>Gene gain and loss during evolution of obligate parasitism in the white rust pathogen of Arabidopsis thaliana.</title>
        <authorList>
            <person name="Kemen E."/>
            <person name="Gardiner A."/>
            <person name="Schultz-Larsen T."/>
            <person name="Kemen A.C."/>
            <person name="Balmuth A.L."/>
            <person name="Robert-Seilaniantz A."/>
            <person name="Bailey K."/>
            <person name="Holub E."/>
            <person name="Studholme D.J."/>
            <person name="Maclean D."/>
            <person name="Jones J.D."/>
        </authorList>
    </citation>
    <scope>NUCLEOTIDE SEQUENCE</scope>
</reference>
<feature type="compositionally biased region" description="Polar residues" evidence="1">
    <location>
        <begin position="2197"/>
        <end position="2206"/>
    </location>
</feature>